<dbReference type="InterPro" id="IPR003594">
    <property type="entry name" value="HATPase_dom"/>
</dbReference>
<name>A0A7H0GMZ9_9BURK</name>
<dbReference type="AlphaFoldDB" id="A0A7H0GMZ9"/>
<dbReference type="SUPFAM" id="SSF47384">
    <property type="entry name" value="Homodimeric domain of signal transducing histidine kinase"/>
    <property type="match status" value="1"/>
</dbReference>
<dbReference type="KEGG" id="daer:H9K75_06890"/>
<feature type="compositionally biased region" description="Polar residues" evidence="6">
    <location>
        <begin position="573"/>
        <end position="582"/>
    </location>
</feature>
<keyword evidence="7" id="KW-0812">Transmembrane</keyword>
<keyword evidence="4" id="KW-0808">Transferase</keyword>
<dbReference type="InterPro" id="IPR003661">
    <property type="entry name" value="HisK_dim/P_dom"/>
</dbReference>
<evidence type="ECO:0000256" key="7">
    <source>
        <dbReference type="SAM" id="Phobius"/>
    </source>
</evidence>
<dbReference type="Proteomes" id="UP000516028">
    <property type="component" value="Chromosome"/>
</dbReference>
<evidence type="ECO:0000313" key="10">
    <source>
        <dbReference type="Proteomes" id="UP000516028"/>
    </source>
</evidence>
<evidence type="ECO:0000256" key="1">
    <source>
        <dbReference type="ARBA" id="ARBA00000085"/>
    </source>
</evidence>
<feature type="transmembrane region" description="Helical" evidence="7">
    <location>
        <begin position="55"/>
        <end position="72"/>
    </location>
</feature>
<dbReference type="EMBL" id="CP060783">
    <property type="protein sequence ID" value="QNP49665.1"/>
    <property type="molecule type" value="Genomic_DNA"/>
</dbReference>
<dbReference type="InterPro" id="IPR004358">
    <property type="entry name" value="Sig_transdc_His_kin-like_C"/>
</dbReference>
<dbReference type="SMART" id="SM00388">
    <property type="entry name" value="HisKA"/>
    <property type="match status" value="1"/>
</dbReference>
<keyword evidence="5 9" id="KW-0418">Kinase</keyword>
<keyword evidence="7" id="KW-1133">Transmembrane helix</keyword>
<dbReference type="Pfam" id="PF00512">
    <property type="entry name" value="HisKA"/>
    <property type="match status" value="1"/>
</dbReference>
<feature type="domain" description="Histidine kinase" evidence="8">
    <location>
        <begin position="236"/>
        <end position="451"/>
    </location>
</feature>
<reference evidence="9 10" key="1">
    <citation type="submission" date="2020-08" db="EMBL/GenBank/DDBJ databases">
        <title>Genome sequence of Diaphorobacter aerolatus KACC 16536T.</title>
        <authorList>
            <person name="Hyun D.-W."/>
            <person name="Bae J.-W."/>
        </authorList>
    </citation>
    <scope>NUCLEOTIDE SEQUENCE [LARGE SCALE GENOMIC DNA]</scope>
    <source>
        <strain evidence="9 10">KACC 16536</strain>
    </source>
</reference>
<dbReference type="InterPro" id="IPR036097">
    <property type="entry name" value="HisK_dim/P_sf"/>
</dbReference>
<gene>
    <name evidence="9" type="ORF">H9K75_06890</name>
</gene>
<protein>
    <recommendedName>
        <fullName evidence="2">histidine kinase</fullName>
        <ecNumber evidence="2">2.7.13.3</ecNumber>
    </recommendedName>
</protein>
<dbReference type="PANTHER" id="PTHR43047">
    <property type="entry name" value="TWO-COMPONENT HISTIDINE PROTEIN KINASE"/>
    <property type="match status" value="1"/>
</dbReference>
<evidence type="ECO:0000256" key="3">
    <source>
        <dbReference type="ARBA" id="ARBA00022553"/>
    </source>
</evidence>
<organism evidence="9 10">
    <name type="scientific">Diaphorobacter aerolatus</name>
    <dbReference type="NCBI Taxonomy" id="1288495"/>
    <lineage>
        <taxon>Bacteria</taxon>
        <taxon>Pseudomonadati</taxon>
        <taxon>Pseudomonadota</taxon>
        <taxon>Betaproteobacteria</taxon>
        <taxon>Burkholderiales</taxon>
        <taxon>Comamonadaceae</taxon>
        <taxon>Diaphorobacter</taxon>
    </lineage>
</organism>
<comment type="catalytic activity">
    <reaction evidence="1">
        <text>ATP + protein L-histidine = ADP + protein N-phospho-L-histidine.</text>
        <dbReference type="EC" id="2.7.13.3"/>
    </reaction>
</comment>
<dbReference type="Gene3D" id="1.10.287.130">
    <property type="match status" value="1"/>
</dbReference>
<dbReference type="PANTHER" id="PTHR43047:SF9">
    <property type="entry name" value="HISTIDINE KINASE"/>
    <property type="match status" value="1"/>
</dbReference>
<dbReference type="InterPro" id="IPR036890">
    <property type="entry name" value="HATPase_C_sf"/>
</dbReference>
<evidence type="ECO:0000256" key="6">
    <source>
        <dbReference type="SAM" id="MobiDB-lite"/>
    </source>
</evidence>
<dbReference type="GO" id="GO:0005886">
    <property type="term" value="C:plasma membrane"/>
    <property type="evidence" value="ECO:0007669"/>
    <property type="project" value="TreeGrafter"/>
</dbReference>
<dbReference type="PROSITE" id="PS50109">
    <property type="entry name" value="HIS_KIN"/>
    <property type="match status" value="1"/>
</dbReference>
<keyword evidence="10" id="KW-1185">Reference proteome</keyword>
<sequence length="582" mass="64870">MSQPLVSAGELQPQTSESQLKLLTISLNRVVFSVHAIPLVAMVFLFAMWWHRYDVVPMAIWALLYVAGALVIRRWQARFVADCETRPAHEVNAQWIPRLKRAATIHGLALGSGTWLVAMTKDPILNIFWLVSIAGILAINATHQTGILNSFLRFFALCWVQVALATPWTVPNYSGLTLALTAIYALALYHHAKGIHRFLVQQMDLEQKSLILAMQYQSAKEQALSALAAKNSFLMTASHDLRQPVHALGFLIESISFRSTDPHLRPALTDLRTAVKAVQIMFDSLLDLSRIENETAVRAPERLDMNAIIVETLSLFDGDARARGLRLRAKVSSRAKHAIADPVLIRRALVNLVQNALRYTLEGGVLITARRFDSMLRLQVWDTGIGVASEDQTKIYSPLYRLENAWHISSEGHGLGLSVVARCTELMGTQHGLRSREGKGSMFWFDVHAAQAREDSTQSAPHRDAESAVTALLRGRCLIVDDDPLVSNAWEHLLTSWASKCAALRRERLPSFSSMAAIRPMSSCAISGCARAKAVSRYWRPCSRNVRKPAARWSAANSIRPHSRRPRNPGTRFCTSRSIHTC</sequence>
<dbReference type="CDD" id="cd00082">
    <property type="entry name" value="HisKA"/>
    <property type="match status" value="1"/>
</dbReference>
<dbReference type="SMART" id="SM00387">
    <property type="entry name" value="HATPase_c"/>
    <property type="match status" value="1"/>
</dbReference>
<dbReference type="GO" id="GO:0000155">
    <property type="term" value="F:phosphorelay sensor kinase activity"/>
    <property type="evidence" value="ECO:0007669"/>
    <property type="project" value="InterPro"/>
</dbReference>
<keyword evidence="7" id="KW-0472">Membrane</keyword>
<dbReference type="Gene3D" id="3.30.565.10">
    <property type="entry name" value="Histidine kinase-like ATPase, C-terminal domain"/>
    <property type="match status" value="1"/>
</dbReference>
<feature type="transmembrane region" description="Helical" evidence="7">
    <location>
        <begin position="30"/>
        <end position="49"/>
    </location>
</feature>
<dbReference type="InterPro" id="IPR005467">
    <property type="entry name" value="His_kinase_dom"/>
</dbReference>
<dbReference type="EC" id="2.7.13.3" evidence="2"/>
<evidence type="ECO:0000256" key="5">
    <source>
        <dbReference type="ARBA" id="ARBA00022777"/>
    </source>
</evidence>
<dbReference type="PRINTS" id="PR00344">
    <property type="entry name" value="BCTRLSENSOR"/>
</dbReference>
<dbReference type="Pfam" id="PF02518">
    <property type="entry name" value="HATPase_c"/>
    <property type="match status" value="1"/>
</dbReference>
<feature type="transmembrane region" description="Helical" evidence="7">
    <location>
        <begin position="124"/>
        <end position="142"/>
    </location>
</feature>
<proteinExistence type="predicted"/>
<dbReference type="SUPFAM" id="SSF55874">
    <property type="entry name" value="ATPase domain of HSP90 chaperone/DNA topoisomerase II/histidine kinase"/>
    <property type="match status" value="1"/>
</dbReference>
<keyword evidence="3" id="KW-0597">Phosphoprotein</keyword>
<evidence type="ECO:0000256" key="4">
    <source>
        <dbReference type="ARBA" id="ARBA00022679"/>
    </source>
</evidence>
<dbReference type="RefSeq" id="WP_187725209.1">
    <property type="nucleotide sequence ID" value="NZ_CP060783.1"/>
</dbReference>
<evidence type="ECO:0000256" key="2">
    <source>
        <dbReference type="ARBA" id="ARBA00012438"/>
    </source>
</evidence>
<evidence type="ECO:0000313" key="9">
    <source>
        <dbReference type="EMBL" id="QNP49665.1"/>
    </source>
</evidence>
<feature type="region of interest" description="Disordered" evidence="6">
    <location>
        <begin position="553"/>
        <end position="582"/>
    </location>
</feature>
<evidence type="ECO:0000259" key="8">
    <source>
        <dbReference type="PROSITE" id="PS50109"/>
    </source>
</evidence>
<dbReference type="GO" id="GO:0009927">
    <property type="term" value="F:histidine phosphotransfer kinase activity"/>
    <property type="evidence" value="ECO:0007669"/>
    <property type="project" value="TreeGrafter"/>
</dbReference>
<accession>A0A7H0GMZ9</accession>